<protein>
    <submittedName>
        <fullName evidence="1">Uncharacterized protein</fullName>
    </submittedName>
</protein>
<organism evidence="1 2">
    <name type="scientific">Streptomyces variegatus</name>
    <dbReference type="NCBI Taxonomy" id="284040"/>
    <lineage>
        <taxon>Bacteria</taxon>
        <taxon>Bacillati</taxon>
        <taxon>Actinomycetota</taxon>
        <taxon>Actinomycetes</taxon>
        <taxon>Kitasatosporales</taxon>
        <taxon>Streptomycetaceae</taxon>
        <taxon>Streptomyces</taxon>
    </lineage>
</organism>
<keyword evidence="2" id="KW-1185">Reference proteome</keyword>
<gene>
    <name evidence="1" type="ORF">UK15_03310</name>
</gene>
<sequence length="195" mass="21216">MGNSTAYPVLRTTDAALAYAQAKRLCELLEKCDDEVELFAELHTVADVRQMAVVLPEVKFSYAEARIGPAGEDLWFDLDVASVDDAALEPHLPLDVMVEAPRGSVEERFVAALGQGVAGIDWHGVWPDEPEAGHYGSVTYDGVQVVFHGDRAQWGPRAEHHTVFVHVAKFGDLARAQKLAAHVGSEVLGDSQLGW</sequence>
<name>A0A0M2GUR9_9ACTN</name>
<dbReference type="RefSeq" id="WP_031130354.1">
    <property type="nucleotide sequence ID" value="NZ_JYJH01000001.1"/>
</dbReference>
<dbReference type="Proteomes" id="UP000034786">
    <property type="component" value="Unassembled WGS sequence"/>
</dbReference>
<evidence type="ECO:0000313" key="1">
    <source>
        <dbReference type="EMBL" id="KJK41897.1"/>
    </source>
</evidence>
<proteinExistence type="predicted"/>
<accession>A0A0M2GUR9</accession>
<dbReference type="EMBL" id="JYJH01000001">
    <property type="protein sequence ID" value="KJK41897.1"/>
    <property type="molecule type" value="Genomic_DNA"/>
</dbReference>
<dbReference type="AlphaFoldDB" id="A0A0M2GUR9"/>
<evidence type="ECO:0000313" key="2">
    <source>
        <dbReference type="Proteomes" id="UP000034786"/>
    </source>
</evidence>
<dbReference type="PATRIC" id="fig|284040.3.peg.682"/>
<reference evidence="2" key="1">
    <citation type="submission" date="2015-02" db="EMBL/GenBank/DDBJ databases">
        <authorList>
            <person name="Ju K.-S."/>
            <person name="Doroghazi J.R."/>
            <person name="Metcalf W."/>
        </authorList>
    </citation>
    <scope>NUCLEOTIDE SEQUENCE [LARGE SCALE GENOMIC DNA]</scope>
    <source>
        <strain evidence="2">NRRL B-16380</strain>
    </source>
</reference>
<comment type="caution">
    <text evidence="1">The sequence shown here is derived from an EMBL/GenBank/DDBJ whole genome shotgun (WGS) entry which is preliminary data.</text>
</comment>